<dbReference type="RefSeq" id="WP_310927745.1">
    <property type="nucleotide sequence ID" value="NZ_JAMQOQ010000002.1"/>
</dbReference>
<evidence type="ECO:0000256" key="1">
    <source>
        <dbReference type="SAM" id="MobiDB-lite"/>
    </source>
</evidence>
<feature type="compositionally biased region" description="Low complexity" evidence="1">
    <location>
        <begin position="26"/>
        <end position="45"/>
    </location>
</feature>
<evidence type="ECO:0000313" key="4">
    <source>
        <dbReference type="Proteomes" id="UP001254813"/>
    </source>
</evidence>
<dbReference type="InterPro" id="IPR058285">
    <property type="entry name" value="DUF7979"/>
</dbReference>
<keyword evidence="4" id="KW-1185">Reference proteome</keyword>
<reference evidence="3 4" key="1">
    <citation type="submission" date="2022-06" db="EMBL/GenBank/DDBJ databases">
        <title>Halogeometricum sp. a new haloarchaeum isolate from saline soil.</title>
        <authorList>
            <person name="Strakova D."/>
            <person name="Galisteo C."/>
            <person name="Sanchez-Porro C."/>
            <person name="Ventosa A."/>
        </authorList>
    </citation>
    <scope>NUCLEOTIDE SEQUENCE [LARGE SCALE GENOMIC DNA]</scope>
    <source>
        <strain evidence="4">S3BR25-2</strain>
    </source>
</reference>
<dbReference type="PROSITE" id="PS51257">
    <property type="entry name" value="PROKAR_LIPOPROTEIN"/>
    <property type="match status" value="1"/>
</dbReference>
<evidence type="ECO:0000313" key="3">
    <source>
        <dbReference type="EMBL" id="MDS0293890.1"/>
    </source>
</evidence>
<feature type="domain" description="DUF7979" evidence="2">
    <location>
        <begin position="56"/>
        <end position="122"/>
    </location>
</feature>
<sequence length="127" mass="13426">MDPRRPALATLLTLVVLAGCLGGPGTTPTPDPSATATATPTSTPTERPPSTEDCPAYVSVDPVDEVPGDATVTPYGDLSEERRSEFETALSEGNAEVEDGGEAYSFWVDRPYVRYEGTVYRAVVAVC</sequence>
<accession>A0ABU2FZC9</accession>
<dbReference type="Proteomes" id="UP001254813">
    <property type="component" value="Unassembled WGS sequence"/>
</dbReference>
<dbReference type="EMBL" id="JAMQOQ010000002">
    <property type="protein sequence ID" value="MDS0293890.1"/>
    <property type="molecule type" value="Genomic_DNA"/>
</dbReference>
<name>A0ABU2FZC9_9EURY</name>
<proteinExistence type="predicted"/>
<feature type="region of interest" description="Disordered" evidence="1">
    <location>
        <begin position="20"/>
        <end position="82"/>
    </location>
</feature>
<evidence type="ECO:0000259" key="2">
    <source>
        <dbReference type="Pfam" id="PF25934"/>
    </source>
</evidence>
<dbReference type="Pfam" id="PF25934">
    <property type="entry name" value="DUF7979"/>
    <property type="match status" value="1"/>
</dbReference>
<protein>
    <recommendedName>
        <fullName evidence="2">DUF7979 domain-containing protein</fullName>
    </recommendedName>
</protein>
<gene>
    <name evidence="3" type="ORF">NDI79_06860</name>
</gene>
<organism evidence="3 4">
    <name type="scientific">Halogeometricum luteum</name>
    <dbReference type="NCBI Taxonomy" id="2950537"/>
    <lineage>
        <taxon>Archaea</taxon>
        <taxon>Methanobacteriati</taxon>
        <taxon>Methanobacteriota</taxon>
        <taxon>Stenosarchaea group</taxon>
        <taxon>Halobacteria</taxon>
        <taxon>Halobacteriales</taxon>
        <taxon>Haloferacaceae</taxon>
        <taxon>Halogeometricum</taxon>
    </lineage>
</organism>
<comment type="caution">
    <text evidence="3">The sequence shown here is derived from an EMBL/GenBank/DDBJ whole genome shotgun (WGS) entry which is preliminary data.</text>
</comment>